<evidence type="ECO:0000313" key="2">
    <source>
        <dbReference type="Proteomes" id="UP001231649"/>
    </source>
</evidence>
<dbReference type="Proteomes" id="UP001231649">
    <property type="component" value="Chromosome 3"/>
</dbReference>
<accession>A0ACC2QNM6</accession>
<proteinExistence type="predicted"/>
<name>A0ACC2QNM6_9NEOP</name>
<organism evidence="1 2">
    <name type="scientific">Mythimna loreyi</name>
    <dbReference type="NCBI Taxonomy" id="667449"/>
    <lineage>
        <taxon>Eukaryota</taxon>
        <taxon>Metazoa</taxon>
        <taxon>Ecdysozoa</taxon>
        <taxon>Arthropoda</taxon>
        <taxon>Hexapoda</taxon>
        <taxon>Insecta</taxon>
        <taxon>Pterygota</taxon>
        <taxon>Neoptera</taxon>
        <taxon>Endopterygota</taxon>
        <taxon>Lepidoptera</taxon>
        <taxon>Glossata</taxon>
        <taxon>Ditrysia</taxon>
        <taxon>Noctuoidea</taxon>
        <taxon>Noctuidae</taxon>
        <taxon>Noctuinae</taxon>
        <taxon>Hadenini</taxon>
        <taxon>Mythimna</taxon>
    </lineage>
</organism>
<gene>
    <name evidence="1" type="ORF">PYW08_011521</name>
</gene>
<protein>
    <submittedName>
        <fullName evidence="1">Uncharacterized protein</fullName>
    </submittedName>
</protein>
<comment type="caution">
    <text evidence="1">The sequence shown here is derived from an EMBL/GenBank/DDBJ whole genome shotgun (WGS) entry which is preliminary data.</text>
</comment>
<sequence>MDIKTGFLTLALLVSCIGTKADYRLGKNSSASENLPGPEDDLTTFNELNDIGFRISGGTQAAEGMHPYIVALTVGVPISILFCGGSLVAHRTVLTAAHCLKTMDRIESLRAVVGTSRWNSGGTAHALSRSLIHPDFVENAYMNDIALAYTASYIVFDTVVRPVTLSFAFVPQKVLVRLAGWGTKSAASKTLMSHLHELVSTTVDGNECAARWSISPKPNTPTLDPRTELCTFHSMDHGTCYGDSGGALTRVDNGQQIGVASWMFPCAQGFPDVYARISSYQSWLQANIID</sequence>
<evidence type="ECO:0000313" key="1">
    <source>
        <dbReference type="EMBL" id="KAJ8719346.1"/>
    </source>
</evidence>
<reference evidence="1" key="1">
    <citation type="submission" date="2023-03" db="EMBL/GenBank/DDBJ databases">
        <title>Chromosome-level genomes of two armyworms, Mythimna separata and Mythimna loreyi, provide insights into the biosynthesis and reception of sex pheromones.</title>
        <authorList>
            <person name="Zhao H."/>
        </authorList>
    </citation>
    <scope>NUCLEOTIDE SEQUENCE</scope>
    <source>
        <strain evidence="1">BeijingLab</strain>
    </source>
</reference>
<dbReference type="EMBL" id="CM056779">
    <property type="protein sequence ID" value="KAJ8719346.1"/>
    <property type="molecule type" value="Genomic_DNA"/>
</dbReference>
<keyword evidence="2" id="KW-1185">Reference proteome</keyword>